<keyword evidence="3" id="KW-0812">Transmembrane</keyword>
<proteinExistence type="inferred from homology"/>
<dbReference type="NCBIfam" id="TIGR00350">
    <property type="entry name" value="lytR_cpsA_psr"/>
    <property type="match status" value="1"/>
</dbReference>
<dbReference type="Proteomes" id="UP000535491">
    <property type="component" value="Unassembled WGS sequence"/>
</dbReference>
<dbReference type="RefSeq" id="WP_181752744.1">
    <property type="nucleotide sequence ID" value="NZ_JACEIQ010000014.1"/>
</dbReference>
<sequence length="349" mass="39454">MGKGNESRVVRIQKKRRKKWAFRVMGLILILIIGIGSYLGYQAISALTKSHDSEVSRSKRRQKPVEPKKEPFAVLLLGSDQIDTKAEQKIWRPDVIMVAAVNPKTKSVKLLSIPRDTKVTIANTDGFRDKINHSAYWGKMKGKNPIDNTRETVENLLDIPIDYYAKVNFRGFVDIVDAVGGVDVNNRYTFRGPAINQMKTIPAGQHHLNGMEALAYVRQRKAEQNIEGDMGRNERQQEVISQIVDKMISAEGIANFPKISRAVGDNLSFNIDIGEIPSIAAVYQNIPISNIETVKVETYPDKIKGISYLILSEKEKQRIRDLFKQYMELKSEEDNPQSDQTSNGFPGHR</sequence>
<evidence type="ECO:0000256" key="2">
    <source>
        <dbReference type="SAM" id="MobiDB-lite"/>
    </source>
</evidence>
<dbReference type="InterPro" id="IPR004474">
    <property type="entry name" value="LytR_CpsA_psr"/>
</dbReference>
<keyword evidence="6" id="KW-1185">Reference proteome</keyword>
<keyword evidence="3" id="KW-1133">Transmembrane helix</keyword>
<evidence type="ECO:0000256" key="3">
    <source>
        <dbReference type="SAM" id="Phobius"/>
    </source>
</evidence>
<dbReference type="AlphaFoldDB" id="A0A7W1WSW9"/>
<keyword evidence="3" id="KW-0472">Membrane</keyword>
<feature type="domain" description="Cell envelope-related transcriptional attenuator" evidence="4">
    <location>
        <begin position="92"/>
        <end position="248"/>
    </location>
</feature>
<feature type="region of interest" description="Disordered" evidence="2">
    <location>
        <begin position="329"/>
        <end position="349"/>
    </location>
</feature>
<name>A0A7W1WSW9_9BACL</name>
<evidence type="ECO:0000313" key="6">
    <source>
        <dbReference type="Proteomes" id="UP000535491"/>
    </source>
</evidence>
<evidence type="ECO:0000256" key="1">
    <source>
        <dbReference type="ARBA" id="ARBA00006068"/>
    </source>
</evidence>
<accession>A0A7W1WSW9</accession>
<comment type="caution">
    <text evidence="5">The sequence shown here is derived from an EMBL/GenBank/DDBJ whole genome shotgun (WGS) entry which is preliminary data.</text>
</comment>
<evidence type="ECO:0000313" key="5">
    <source>
        <dbReference type="EMBL" id="MBA4495374.1"/>
    </source>
</evidence>
<dbReference type="Gene3D" id="3.40.630.190">
    <property type="entry name" value="LCP protein"/>
    <property type="match status" value="1"/>
</dbReference>
<evidence type="ECO:0000259" key="4">
    <source>
        <dbReference type="Pfam" id="PF03816"/>
    </source>
</evidence>
<dbReference type="PANTHER" id="PTHR33392">
    <property type="entry name" value="POLYISOPRENYL-TEICHOIC ACID--PEPTIDOGLYCAN TEICHOIC ACID TRANSFERASE TAGU"/>
    <property type="match status" value="1"/>
</dbReference>
<gene>
    <name evidence="5" type="ORF">H1191_13770</name>
</gene>
<protein>
    <submittedName>
        <fullName evidence="5">LCP family protein</fullName>
    </submittedName>
</protein>
<dbReference type="PANTHER" id="PTHR33392:SF6">
    <property type="entry name" value="POLYISOPRENYL-TEICHOIC ACID--PEPTIDOGLYCAN TEICHOIC ACID TRANSFERASE TAGU"/>
    <property type="match status" value="1"/>
</dbReference>
<feature type="transmembrane region" description="Helical" evidence="3">
    <location>
        <begin position="20"/>
        <end position="41"/>
    </location>
</feature>
<dbReference type="EMBL" id="JACEIQ010000014">
    <property type="protein sequence ID" value="MBA4495374.1"/>
    <property type="molecule type" value="Genomic_DNA"/>
</dbReference>
<feature type="compositionally biased region" description="Polar residues" evidence="2">
    <location>
        <begin position="337"/>
        <end position="349"/>
    </location>
</feature>
<comment type="similarity">
    <text evidence="1">Belongs to the LytR/CpsA/Psr (LCP) family.</text>
</comment>
<dbReference type="Pfam" id="PF03816">
    <property type="entry name" value="LytR_cpsA_psr"/>
    <property type="match status" value="1"/>
</dbReference>
<reference evidence="5 6" key="1">
    <citation type="submission" date="2020-07" db="EMBL/GenBank/DDBJ databases">
        <authorList>
            <person name="Feng H."/>
        </authorList>
    </citation>
    <scope>NUCLEOTIDE SEQUENCE [LARGE SCALE GENOMIC DNA]</scope>
    <source>
        <strain evidence="6">s-10</strain>
    </source>
</reference>
<dbReference type="InterPro" id="IPR050922">
    <property type="entry name" value="LytR/CpsA/Psr_CW_biosynth"/>
</dbReference>
<organism evidence="5 6">
    <name type="scientific">Paenactinomyces guangxiensis</name>
    <dbReference type="NCBI Taxonomy" id="1490290"/>
    <lineage>
        <taxon>Bacteria</taxon>
        <taxon>Bacillati</taxon>
        <taxon>Bacillota</taxon>
        <taxon>Bacilli</taxon>
        <taxon>Bacillales</taxon>
        <taxon>Thermoactinomycetaceae</taxon>
        <taxon>Paenactinomyces</taxon>
    </lineage>
</organism>